<name>J3NTY1_GAET3</name>
<feature type="compositionally biased region" description="Acidic residues" evidence="1">
    <location>
        <begin position="1"/>
        <end position="12"/>
    </location>
</feature>
<dbReference type="RefSeq" id="XP_009220791.1">
    <property type="nucleotide sequence ID" value="XM_009222527.1"/>
</dbReference>
<protein>
    <submittedName>
        <fullName evidence="2 3">Uncharacterized protein</fullName>
    </submittedName>
</protein>
<feature type="region of interest" description="Disordered" evidence="1">
    <location>
        <begin position="1"/>
        <end position="37"/>
    </location>
</feature>
<dbReference type="Proteomes" id="UP000006039">
    <property type="component" value="Unassembled WGS sequence"/>
</dbReference>
<evidence type="ECO:0000313" key="2">
    <source>
        <dbReference type="EMBL" id="EJT79646.1"/>
    </source>
</evidence>
<reference evidence="3" key="4">
    <citation type="journal article" date="2015" name="G3 (Bethesda)">
        <title>Genome sequences of three phytopathogenic species of the Magnaporthaceae family of fungi.</title>
        <authorList>
            <person name="Okagaki L.H."/>
            <person name="Nunes C.C."/>
            <person name="Sailsbery J."/>
            <person name="Clay B."/>
            <person name="Brown D."/>
            <person name="John T."/>
            <person name="Oh Y."/>
            <person name="Young N."/>
            <person name="Fitzgerald M."/>
            <person name="Haas B.J."/>
            <person name="Zeng Q."/>
            <person name="Young S."/>
            <person name="Adiconis X."/>
            <person name="Fan L."/>
            <person name="Levin J.Z."/>
            <person name="Mitchell T.K."/>
            <person name="Okubara P.A."/>
            <person name="Farman M.L."/>
            <person name="Kohn L.M."/>
            <person name="Birren B."/>
            <person name="Ma L.-J."/>
            <person name="Dean R.A."/>
        </authorList>
    </citation>
    <scope>NUCLEOTIDE SEQUENCE</scope>
    <source>
        <strain evidence="3">R3-111a-1</strain>
    </source>
</reference>
<dbReference type="HOGENOM" id="CLU_3087355_0_0_1"/>
<evidence type="ECO:0000313" key="3">
    <source>
        <dbReference type="EnsemblFungi" id="EJT79646"/>
    </source>
</evidence>
<dbReference type="EnsemblFungi" id="EJT79646">
    <property type="protein sequence ID" value="EJT79646"/>
    <property type="gene ID" value="GGTG_04730"/>
</dbReference>
<reference evidence="3" key="5">
    <citation type="submission" date="2018-04" db="UniProtKB">
        <authorList>
            <consortium name="EnsemblFungi"/>
        </authorList>
    </citation>
    <scope>IDENTIFICATION</scope>
    <source>
        <strain evidence="3">R3-111a-1</strain>
    </source>
</reference>
<dbReference type="AlphaFoldDB" id="J3NTY1"/>
<sequence length="52" mass="5461">MADVFEEDEEDEAKAAKKDEGSSSVKGDGPAHDVGAASIDIRVTARRTTLAL</sequence>
<evidence type="ECO:0000256" key="1">
    <source>
        <dbReference type="SAM" id="MobiDB-lite"/>
    </source>
</evidence>
<reference evidence="2" key="2">
    <citation type="submission" date="2010-07" db="EMBL/GenBank/DDBJ databases">
        <authorList>
            <consortium name="The Broad Institute Genome Sequencing Platform"/>
            <consortium name="Broad Institute Genome Sequencing Center for Infectious Disease"/>
            <person name="Ma L.-J."/>
            <person name="Dead R."/>
            <person name="Young S."/>
            <person name="Zeng Q."/>
            <person name="Koehrsen M."/>
            <person name="Alvarado L."/>
            <person name="Berlin A."/>
            <person name="Chapman S.B."/>
            <person name="Chen Z."/>
            <person name="Freedman E."/>
            <person name="Gellesch M."/>
            <person name="Goldberg J."/>
            <person name="Griggs A."/>
            <person name="Gujja S."/>
            <person name="Heilman E.R."/>
            <person name="Heiman D."/>
            <person name="Hepburn T."/>
            <person name="Howarth C."/>
            <person name="Jen D."/>
            <person name="Larson L."/>
            <person name="Mehta T."/>
            <person name="Neiman D."/>
            <person name="Pearson M."/>
            <person name="Roberts A."/>
            <person name="Saif S."/>
            <person name="Shea T."/>
            <person name="Shenoy N."/>
            <person name="Sisk P."/>
            <person name="Stolte C."/>
            <person name="Sykes S."/>
            <person name="Walk T."/>
            <person name="White J."/>
            <person name="Yandava C."/>
            <person name="Haas B."/>
            <person name="Nusbaum C."/>
            <person name="Birren B."/>
        </authorList>
    </citation>
    <scope>NUCLEOTIDE SEQUENCE</scope>
    <source>
        <strain evidence="2">R3-111a-1</strain>
    </source>
</reference>
<keyword evidence="4" id="KW-1185">Reference proteome</keyword>
<accession>J3NTY1</accession>
<organism evidence="2">
    <name type="scientific">Gaeumannomyces tritici (strain R3-111a-1)</name>
    <name type="common">Wheat and barley take-all root rot fungus</name>
    <name type="synonym">Gaeumannomyces graminis var. tritici</name>
    <dbReference type="NCBI Taxonomy" id="644352"/>
    <lineage>
        <taxon>Eukaryota</taxon>
        <taxon>Fungi</taxon>
        <taxon>Dikarya</taxon>
        <taxon>Ascomycota</taxon>
        <taxon>Pezizomycotina</taxon>
        <taxon>Sordariomycetes</taxon>
        <taxon>Sordariomycetidae</taxon>
        <taxon>Magnaporthales</taxon>
        <taxon>Magnaporthaceae</taxon>
        <taxon>Gaeumannomyces</taxon>
    </lineage>
</organism>
<proteinExistence type="predicted"/>
<reference evidence="2" key="3">
    <citation type="submission" date="2010-09" db="EMBL/GenBank/DDBJ databases">
        <title>Annotation of Gaeumannomyces graminis var. tritici R3-111a-1.</title>
        <authorList>
            <consortium name="The Broad Institute Genome Sequencing Platform"/>
            <person name="Ma L.-J."/>
            <person name="Dead R."/>
            <person name="Young S.K."/>
            <person name="Zeng Q."/>
            <person name="Gargeya S."/>
            <person name="Fitzgerald M."/>
            <person name="Haas B."/>
            <person name="Abouelleil A."/>
            <person name="Alvarado L."/>
            <person name="Arachchi H.M."/>
            <person name="Berlin A."/>
            <person name="Brown A."/>
            <person name="Chapman S.B."/>
            <person name="Chen Z."/>
            <person name="Dunbar C."/>
            <person name="Freedman E."/>
            <person name="Gearin G."/>
            <person name="Gellesch M."/>
            <person name="Goldberg J."/>
            <person name="Griggs A."/>
            <person name="Gujja S."/>
            <person name="Heiman D."/>
            <person name="Howarth C."/>
            <person name="Larson L."/>
            <person name="Lui A."/>
            <person name="MacDonald P.J.P."/>
            <person name="Mehta T."/>
            <person name="Montmayeur A."/>
            <person name="Murphy C."/>
            <person name="Neiman D."/>
            <person name="Pearson M."/>
            <person name="Priest M."/>
            <person name="Roberts A."/>
            <person name="Saif S."/>
            <person name="Shea T."/>
            <person name="Shenoy N."/>
            <person name="Sisk P."/>
            <person name="Stolte C."/>
            <person name="Sykes S."/>
            <person name="Yandava C."/>
            <person name="Wortman J."/>
            <person name="Nusbaum C."/>
            <person name="Birren B."/>
        </authorList>
    </citation>
    <scope>NUCLEOTIDE SEQUENCE</scope>
    <source>
        <strain evidence="2">R3-111a-1</strain>
    </source>
</reference>
<evidence type="ECO:0000313" key="4">
    <source>
        <dbReference type="Proteomes" id="UP000006039"/>
    </source>
</evidence>
<dbReference type="OrthoDB" id="5406427at2759"/>
<dbReference type="VEuPathDB" id="FungiDB:GGTG_04730"/>
<dbReference type="GeneID" id="20345188"/>
<reference evidence="4" key="1">
    <citation type="submission" date="2010-07" db="EMBL/GenBank/DDBJ databases">
        <title>The genome sequence of Gaeumannomyces graminis var. tritici strain R3-111a-1.</title>
        <authorList>
            <consortium name="The Broad Institute Genome Sequencing Platform"/>
            <person name="Ma L.-J."/>
            <person name="Dead R."/>
            <person name="Young S."/>
            <person name="Zeng Q."/>
            <person name="Koehrsen M."/>
            <person name="Alvarado L."/>
            <person name="Berlin A."/>
            <person name="Chapman S.B."/>
            <person name="Chen Z."/>
            <person name="Freedman E."/>
            <person name="Gellesch M."/>
            <person name="Goldberg J."/>
            <person name="Griggs A."/>
            <person name="Gujja S."/>
            <person name="Heilman E.R."/>
            <person name="Heiman D."/>
            <person name="Hepburn T."/>
            <person name="Howarth C."/>
            <person name="Jen D."/>
            <person name="Larson L."/>
            <person name="Mehta T."/>
            <person name="Neiman D."/>
            <person name="Pearson M."/>
            <person name="Roberts A."/>
            <person name="Saif S."/>
            <person name="Shea T."/>
            <person name="Shenoy N."/>
            <person name="Sisk P."/>
            <person name="Stolte C."/>
            <person name="Sykes S."/>
            <person name="Walk T."/>
            <person name="White J."/>
            <person name="Yandava C."/>
            <person name="Haas B."/>
            <person name="Nusbaum C."/>
            <person name="Birren B."/>
        </authorList>
    </citation>
    <scope>NUCLEOTIDE SEQUENCE [LARGE SCALE GENOMIC DNA]</scope>
    <source>
        <strain evidence="4">R3-111a-1</strain>
    </source>
</reference>
<dbReference type="EMBL" id="GL385396">
    <property type="protein sequence ID" value="EJT79646.1"/>
    <property type="molecule type" value="Genomic_DNA"/>
</dbReference>
<gene>
    <name evidence="3" type="primary">20345188</name>
    <name evidence="2" type="ORF">GGTG_04730</name>
</gene>